<organism evidence="3 4">
    <name type="scientific">Sphagnum jensenii</name>
    <dbReference type="NCBI Taxonomy" id="128206"/>
    <lineage>
        <taxon>Eukaryota</taxon>
        <taxon>Viridiplantae</taxon>
        <taxon>Streptophyta</taxon>
        <taxon>Embryophyta</taxon>
        <taxon>Bryophyta</taxon>
        <taxon>Sphagnophytina</taxon>
        <taxon>Sphagnopsida</taxon>
        <taxon>Sphagnales</taxon>
        <taxon>Sphagnaceae</taxon>
        <taxon>Sphagnum</taxon>
    </lineage>
</organism>
<evidence type="ECO:0000256" key="2">
    <source>
        <dbReference type="SAM" id="MobiDB-lite"/>
    </source>
</evidence>
<keyword evidence="4" id="KW-1185">Reference proteome</keyword>
<evidence type="ECO:0000256" key="1">
    <source>
        <dbReference type="SAM" id="Coils"/>
    </source>
</evidence>
<dbReference type="EMBL" id="OZ023703">
    <property type="protein sequence ID" value="CAK9871836.1"/>
    <property type="molecule type" value="Genomic_DNA"/>
</dbReference>
<feature type="region of interest" description="Disordered" evidence="2">
    <location>
        <begin position="1"/>
        <end position="64"/>
    </location>
</feature>
<protein>
    <submittedName>
        <fullName evidence="3">Uncharacterized protein</fullName>
    </submittedName>
</protein>
<sequence length="182" mass="19958">MDGDGGYGGGKGMGFLKPKSQRKPAAKKRESPSRNEYLQTASPSKKARISKGGGGGAVHQTDHQHRLQGVTKKAVKKGLAAANQDLAALDNEMIMQNYQALRQKYKALQEESVLVAEELESADAEVKKLQEKNEALMAEVKKLQEEKYGLLDQLLVFEGLSVDPFPPFKIRSGHCHISHDDS</sequence>
<feature type="compositionally biased region" description="Polar residues" evidence="2">
    <location>
        <begin position="34"/>
        <end position="43"/>
    </location>
</feature>
<keyword evidence="1" id="KW-0175">Coiled coil</keyword>
<proteinExistence type="predicted"/>
<evidence type="ECO:0000313" key="4">
    <source>
        <dbReference type="Proteomes" id="UP001497522"/>
    </source>
</evidence>
<accession>A0ABP1B9E2</accession>
<evidence type="ECO:0000313" key="3">
    <source>
        <dbReference type="EMBL" id="CAK9871836.1"/>
    </source>
</evidence>
<feature type="coiled-coil region" evidence="1">
    <location>
        <begin position="72"/>
        <end position="153"/>
    </location>
</feature>
<name>A0ABP1B9E2_9BRYO</name>
<dbReference type="Proteomes" id="UP001497522">
    <property type="component" value="Chromosome 2"/>
</dbReference>
<reference evidence="3 4" key="1">
    <citation type="submission" date="2024-03" db="EMBL/GenBank/DDBJ databases">
        <authorList>
            <consortium name="ELIXIR-Norway"/>
            <consortium name="Elixir Norway"/>
        </authorList>
    </citation>
    <scope>NUCLEOTIDE SEQUENCE [LARGE SCALE GENOMIC DNA]</scope>
</reference>
<feature type="compositionally biased region" description="Gly residues" evidence="2">
    <location>
        <begin position="1"/>
        <end position="13"/>
    </location>
</feature>
<gene>
    <name evidence="3" type="ORF">CSSPJE1EN2_LOCUS14433</name>
</gene>